<accession>A0AB38E450</accession>
<sequence length="106" mass="12037">MVTVAFIAGRLASTKRRPLSQAAADRRFHLRRRLEARQARHFGTVLEQGKSRRLPQAQATEKLLAHHFQLHLEQCDACCVLARGELGQRHVEHLATRAIVLVIVDK</sequence>
<dbReference type="Proteomes" id="UP000234166">
    <property type="component" value="Unassembled WGS sequence"/>
</dbReference>
<keyword evidence="4" id="KW-1185">Reference proteome</keyword>
<evidence type="ECO:0000313" key="4">
    <source>
        <dbReference type="Proteomes" id="UP000234181"/>
    </source>
</evidence>
<evidence type="ECO:0000313" key="2">
    <source>
        <dbReference type="EMBL" id="SON92143.1"/>
    </source>
</evidence>
<protein>
    <submittedName>
        <fullName evidence="2">Uncharacterized protein</fullName>
    </submittedName>
</protein>
<proteinExistence type="predicted"/>
<organism evidence="2 3">
    <name type="scientific">Xanthomonas campestris pv. phaseoli</name>
    <dbReference type="NCBI Taxonomy" id="317013"/>
    <lineage>
        <taxon>Bacteria</taxon>
        <taxon>Pseudomonadati</taxon>
        <taxon>Pseudomonadota</taxon>
        <taxon>Gammaproteobacteria</taxon>
        <taxon>Lysobacterales</taxon>
        <taxon>Lysobacteraceae</taxon>
        <taxon>Xanthomonas</taxon>
    </lineage>
</organism>
<dbReference type="EMBL" id="OCYT01000134">
    <property type="protein sequence ID" value="SON86315.1"/>
    <property type="molecule type" value="Genomic_DNA"/>
</dbReference>
<evidence type="ECO:0000313" key="1">
    <source>
        <dbReference type="EMBL" id="SON86315.1"/>
    </source>
</evidence>
<dbReference type="AlphaFoldDB" id="A0AB38E450"/>
<gene>
    <name evidence="1" type="ORF">XAP6984_750013</name>
    <name evidence="2" type="ORF">XAP7430_710013</name>
</gene>
<name>A0AB38E450_XANCH</name>
<dbReference type="EMBL" id="OCYS01000129">
    <property type="protein sequence ID" value="SON92143.1"/>
    <property type="molecule type" value="Genomic_DNA"/>
</dbReference>
<dbReference type="Proteomes" id="UP000234181">
    <property type="component" value="Unassembled WGS sequence"/>
</dbReference>
<comment type="caution">
    <text evidence="2">The sequence shown here is derived from an EMBL/GenBank/DDBJ whole genome shotgun (WGS) entry which is preliminary data.</text>
</comment>
<reference evidence="3 4" key="1">
    <citation type="submission" date="2017-10" db="EMBL/GenBank/DDBJ databases">
        <authorList>
            <person name="Regsiter A."/>
            <person name="William W."/>
        </authorList>
    </citation>
    <scope>NUCLEOTIDE SEQUENCE [LARGE SCALE GENOMIC DNA]</scope>
    <source>
        <strain evidence="1 4">CFBP6984</strain>
        <strain evidence="2 3">CFBP7430</strain>
    </source>
</reference>
<evidence type="ECO:0000313" key="3">
    <source>
        <dbReference type="Proteomes" id="UP000234166"/>
    </source>
</evidence>